<feature type="transmembrane region" description="Helical" evidence="6">
    <location>
        <begin position="278"/>
        <end position="297"/>
    </location>
</feature>
<evidence type="ECO:0000256" key="1">
    <source>
        <dbReference type="ARBA" id="ARBA00004141"/>
    </source>
</evidence>
<organism evidence="8 9">
    <name type="scientific">Elliptochloris bilobata</name>
    <dbReference type="NCBI Taxonomy" id="381761"/>
    <lineage>
        <taxon>Eukaryota</taxon>
        <taxon>Viridiplantae</taxon>
        <taxon>Chlorophyta</taxon>
        <taxon>core chlorophytes</taxon>
        <taxon>Trebouxiophyceae</taxon>
        <taxon>Trebouxiophyceae incertae sedis</taxon>
        <taxon>Elliptochloris clade</taxon>
        <taxon>Elliptochloris</taxon>
    </lineage>
</organism>
<feature type="transmembrane region" description="Helical" evidence="6">
    <location>
        <begin position="186"/>
        <end position="205"/>
    </location>
</feature>
<evidence type="ECO:0000256" key="3">
    <source>
        <dbReference type="ARBA" id="ARBA00022989"/>
    </source>
</evidence>
<feature type="transmembrane region" description="Helical" evidence="6">
    <location>
        <begin position="251"/>
        <end position="272"/>
    </location>
</feature>
<keyword evidence="9" id="KW-1185">Reference proteome</keyword>
<evidence type="ECO:0000259" key="7">
    <source>
        <dbReference type="Pfam" id="PF03151"/>
    </source>
</evidence>
<evidence type="ECO:0000313" key="9">
    <source>
        <dbReference type="Proteomes" id="UP001445335"/>
    </source>
</evidence>
<dbReference type="InterPro" id="IPR004853">
    <property type="entry name" value="Sugar_P_trans_dom"/>
</dbReference>
<evidence type="ECO:0000256" key="6">
    <source>
        <dbReference type="SAM" id="Phobius"/>
    </source>
</evidence>
<evidence type="ECO:0000256" key="5">
    <source>
        <dbReference type="SAM" id="MobiDB-lite"/>
    </source>
</evidence>
<keyword evidence="3 6" id="KW-1133">Transmembrane helix</keyword>
<keyword evidence="4 6" id="KW-0472">Membrane</keyword>
<feature type="domain" description="Sugar phosphate transporter" evidence="7">
    <location>
        <begin position="18"/>
        <end position="294"/>
    </location>
</feature>
<keyword evidence="2 6" id="KW-0812">Transmembrane</keyword>
<evidence type="ECO:0000313" key="8">
    <source>
        <dbReference type="EMBL" id="KAK9827744.1"/>
    </source>
</evidence>
<feature type="transmembrane region" description="Helical" evidence="6">
    <location>
        <begin position="217"/>
        <end position="239"/>
    </location>
</feature>
<evidence type="ECO:0000256" key="4">
    <source>
        <dbReference type="ARBA" id="ARBA00023136"/>
    </source>
</evidence>
<feature type="transmembrane region" description="Helical" evidence="6">
    <location>
        <begin position="97"/>
        <end position="118"/>
    </location>
</feature>
<dbReference type="PANTHER" id="PTHR11132">
    <property type="entry name" value="SOLUTE CARRIER FAMILY 35"/>
    <property type="match status" value="1"/>
</dbReference>
<accession>A0AAW1R1Z4</accession>
<feature type="transmembrane region" description="Helical" evidence="6">
    <location>
        <begin position="155"/>
        <end position="174"/>
    </location>
</feature>
<protein>
    <recommendedName>
        <fullName evidence="7">Sugar phosphate transporter domain-containing protein</fullName>
    </recommendedName>
</protein>
<dbReference type="GO" id="GO:0016020">
    <property type="term" value="C:membrane"/>
    <property type="evidence" value="ECO:0007669"/>
    <property type="project" value="UniProtKB-SubCell"/>
</dbReference>
<sequence length="361" mass="38488">MGQLVGDISAWAGNVSTSVAIVFVNKILMNITGYGFKYATTLCALHYIACSLSIWAMQTLGGVKRVTLPFYDLVLFTATANVSIVSLNLSLMINQVGFYQVAKLLIIPFVCLVERCWLGRVFTRPVIFSVLTVVTGVAIVTVSDVPGGERNMTGILIAGMSVVSSGMQQIFCRTMQQKHGLASHELLANTAPAQGWSLLLIGPFLDRYMSDAWVFNWEYTATALAVLALSCACAVGVNISQFACLGRFSAVSFQVLGHSKTVLVLLGGWAFLGDRVSGRQAFGMALAVAGMVAYGVASSQLIMKKKNSTAEEAVALLQPVGTGTATAHVVVQHSARHNHSPNNKLGGRHAAGRTPTKEDIV</sequence>
<gene>
    <name evidence="8" type="ORF">WJX81_008642</name>
</gene>
<evidence type="ECO:0000256" key="2">
    <source>
        <dbReference type="ARBA" id="ARBA00022692"/>
    </source>
</evidence>
<name>A0AAW1R1Z4_9CHLO</name>
<proteinExistence type="predicted"/>
<dbReference type="AlphaFoldDB" id="A0AAW1R1Z4"/>
<dbReference type="Pfam" id="PF03151">
    <property type="entry name" value="TPT"/>
    <property type="match status" value="1"/>
</dbReference>
<dbReference type="EMBL" id="JALJOU010000055">
    <property type="protein sequence ID" value="KAK9827744.1"/>
    <property type="molecule type" value="Genomic_DNA"/>
</dbReference>
<reference evidence="8 9" key="1">
    <citation type="journal article" date="2024" name="Nat. Commun.">
        <title>Phylogenomics reveals the evolutionary origins of lichenization in chlorophyte algae.</title>
        <authorList>
            <person name="Puginier C."/>
            <person name="Libourel C."/>
            <person name="Otte J."/>
            <person name="Skaloud P."/>
            <person name="Haon M."/>
            <person name="Grisel S."/>
            <person name="Petersen M."/>
            <person name="Berrin J.G."/>
            <person name="Delaux P.M."/>
            <person name="Dal Grande F."/>
            <person name="Keller J."/>
        </authorList>
    </citation>
    <scope>NUCLEOTIDE SEQUENCE [LARGE SCALE GENOMIC DNA]</scope>
    <source>
        <strain evidence="8 9">SAG 245.80</strain>
    </source>
</reference>
<feature type="transmembrane region" description="Helical" evidence="6">
    <location>
        <begin position="38"/>
        <end position="57"/>
    </location>
</feature>
<feature type="transmembrane region" description="Helical" evidence="6">
    <location>
        <begin position="125"/>
        <end position="143"/>
    </location>
</feature>
<dbReference type="Proteomes" id="UP001445335">
    <property type="component" value="Unassembled WGS sequence"/>
</dbReference>
<dbReference type="InterPro" id="IPR037185">
    <property type="entry name" value="EmrE-like"/>
</dbReference>
<feature type="region of interest" description="Disordered" evidence="5">
    <location>
        <begin position="334"/>
        <end position="361"/>
    </location>
</feature>
<dbReference type="SUPFAM" id="SSF103481">
    <property type="entry name" value="Multidrug resistance efflux transporter EmrE"/>
    <property type="match status" value="1"/>
</dbReference>
<comment type="caution">
    <text evidence="8">The sequence shown here is derived from an EMBL/GenBank/DDBJ whole genome shotgun (WGS) entry which is preliminary data.</text>
</comment>
<comment type="subcellular location">
    <subcellularLocation>
        <location evidence="1">Membrane</location>
        <topology evidence="1">Multi-pass membrane protein</topology>
    </subcellularLocation>
</comment>
<dbReference type="InterPro" id="IPR050186">
    <property type="entry name" value="TPT_transporter"/>
</dbReference>